<keyword evidence="2" id="KW-1185">Reference proteome</keyword>
<organism evidence="1 2">
    <name type="scientific">Vigna unguiculata</name>
    <name type="common">Cowpea</name>
    <dbReference type="NCBI Taxonomy" id="3917"/>
    <lineage>
        <taxon>Eukaryota</taxon>
        <taxon>Viridiplantae</taxon>
        <taxon>Streptophyta</taxon>
        <taxon>Embryophyta</taxon>
        <taxon>Tracheophyta</taxon>
        <taxon>Spermatophyta</taxon>
        <taxon>Magnoliopsida</taxon>
        <taxon>eudicotyledons</taxon>
        <taxon>Gunneridae</taxon>
        <taxon>Pentapetalae</taxon>
        <taxon>rosids</taxon>
        <taxon>fabids</taxon>
        <taxon>Fabales</taxon>
        <taxon>Fabaceae</taxon>
        <taxon>Papilionoideae</taxon>
        <taxon>50 kb inversion clade</taxon>
        <taxon>NPAAA clade</taxon>
        <taxon>indigoferoid/millettioid clade</taxon>
        <taxon>Phaseoleae</taxon>
        <taxon>Vigna</taxon>
    </lineage>
</organism>
<protein>
    <submittedName>
        <fullName evidence="1">Uncharacterized protein</fullName>
    </submittedName>
</protein>
<sequence>MEEDCHSSVVGAIVRHRAAKRDPPGDSYQTESYWNARCLAARGAPPGDVGKVSGIKCVRHLTVRVRHQAAWKPIAPGALGFVPGDGVAAAWC</sequence>
<dbReference type="Proteomes" id="UP000501690">
    <property type="component" value="Linkage Group LG4"/>
</dbReference>
<accession>A0A4D6LLD1</accession>
<evidence type="ECO:0000313" key="1">
    <source>
        <dbReference type="EMBL" id="QCD89268.1"/>
    </source>
</evidence>
<dbReference type="AlphaFoldDB" id="A0A4D6LLD1"/>
<reference evidence="1 2" key="1">
    <citation type="submission" date="2019-04" db="EMBL/GenBank/DDBJ databases">
        <title>An improved genome assembly and genetic linkage map for asparagus bean, Vigna unguiculata ssp. sesquipedialis.</title>
        <authorList>
            <person name="Xia Q."/>
            <person name="Zhang R."/>
            <person name="Dong Y."/>
        </authorList>
    </citation>
    <scope>NUCLEOTIDE SEQUENCE [LARGE SCALE GENOMIC DNA]</scope>
    <source>
        <tissue evidence="1">Leaf</tissue>
    </source>
</reference>
<name>A0A4D6LLD1_VIGUN</name>
<gene>
    <name evidence="1" type="ORF">DEO72_LG4g212</name>
</gene>
<evidence type="ECO:0000313" key="2">
    <source>
        <dbReference type="Proteomes" id="UP000501690"/>
    </source>
</evidence>
<dbReference type="EMBL" id="CP039348">
    <property type="protein sequence ID" value="QCD89268.1"/>
    <property type="molecule type" value="Genomic_DNA"/>
</dbReference>
<proteinExistence type="predicted"/>